<gene>
    <name evidence="5" type="ORF">SAMN05421548_111100</name>
</gene>
<evidence type="ECO:0000256" key="1">
    <source>
        <dbReference type="ARBA" id="ARBA00022679"/>
    </source>
</evidence>
<evidence type="ECO:0000256" key="2">
    <source>
        <dbReference type="ARBA" id="ARBA00022801"/>
    </source>
</evidence>
<dbReference type="InterPro" id="IPR051496">
    <property type="entry name" value="H-rev107_PLA/AT"/>
</dbReference>
<dbReference type="OrthoDB" id="9812095at2"/>
<dbReference type="GO" id="GO:0004623">
    <property type="term" value="F:phospholipase A2 activity"/>
    <property type="evidence" value="ECO:0007669"/>
    <property type="project" value="TreeGrafter"/>
</dbReference>
<keyword evidence="3" id="KW-0443">Lipid metabolism</keyword>
<reference evidence="6" key="1">
    <citation type="submission" date="2016-09" db="EMBL/GenBank/DDBJ databases">
        <authorList>
            <person name="Varghese N."/>
            <person name="Submissions S."/>
        </authorList>
    </citation>
    <scope>NUCLEOTIDE SEQUENCE [LARGE SCALE GENOMIC DNA]</scope>
    <source>
        <strain evidence="6">TNe-862</strain>
    </source>
</reference>
<dbReference type="AlphaFoldDB" id="A0A1G6Q810"/>
<dbReference type="PANTHER" id="PTHR13943">
    <property type="entry name" value="HRAS-LIKE SUPPRESSOR - RELATED"/>
    <property type="match status" value="1"/>
</dbReference>
<sequence>MGQHEESGCTDIVFTRDLPVGTHLATRRPGYMHHGIYIGSGRVIHYAGLSRHLGSGPVEAVSIEDFSAGFGLQVVQHLQARYTGLEVARRAASRLGEQNYKLLTNNCEHLCLWCVLGQGRSHQVDACIRNPARAVCVLFALLVCKLVRGGMPAPAARSVEVPVPALN</sequence>
<proteinExistence type="predicted"/>
<organism evidence="5 6">
    <name type="scientific">Paraburkholderia lycopersici</name>
    <dbReference type="NCBI Taxonomy" id="416944"/>
    <lineage>
        <taxon>Bacteria</taxon>
        <taxon>Pseudomonadati</taxon>
        <taxon>Pseudomonadota</taxon>
        <taxon>Betaproteobacteria</taxon>
        <taxon>Burkholderiales</taxon>
        <taxon>Burkholderiaceae</taxon>
        <taxon>Paraburkholderia</taxon>
    </lineage>
</organism>
<evidence type="ECO:0000313" key="6">
    <source>
        <dbReference type="Proteomes" id="UP000198908"/>
    </source>
</evidence>
<dbReference type="Gene3D" id="3.90.1720.10">
    <property type="entry name" value="endopeptidase domain like (from Nostoc punctiforme)"/>
    <property type="match status" value="1"/>
</dbReference>
<keyword evidence="2" id="KW-0378">Hydrolase</keyword>
<accession>A0A1G6Q810</accession>
<dbReference type="InterPro" id="IPR007053">
    <property type="entry name" value="LRAT_dom"/>
</dbReference>
<dbReference type="PROSITE" id="PS51934">
    <property type="entry name" value="LRAT"/>
    <property type="match status" value="1"/>
</dbReference>
<name>A0A1G6Q810_9BURK</name>
<dbReference type="GO" id="GO:0016410">
    <property type="term" value="F:N-acyltransferase activity"/>
    <property type="evidence" value="ECO:0007669"/>
    <property type="project" value="TreeGrafter"/>
</dbReference>
<protein>
    <submittedName>
        <fullName evidence="5">Lecithin retinol acyltransferase</fullName>
    </submittedName>
</protein>
<dbReference type="EMBL" id="FMYQ01000011">
    <property type="protein sequence ID" value="SDC87775.1"/>
    <property type="molecule type" value="Genomic_DNA"/>
</dbReference>
<dbReference type="RefSeq" id="WP_091997461.1">
    <property type="nucleotide sequence ID" value="NZ_FMYQ01000011.1"/>
</dbReference>
<dbReference type="PANTHER" id="PTHR13943:SF77">
    <property type="entry name" value="LRAT DOMAIN-CONTAINING PROTEIN"/>
    <property type="match status" value="1"/>
</dbReference>
<feature type="domain" description="LRAT" evidence="4">
    <location>
        <begin position="23"/>
        <end position="123"/>
    </location>
</feature>
<dbReference type="STRING" id="416944.SAMN05421548_111100"/>
<keyword evidence="6" id="KW-1185">Reference proteome</keyword>
<dbReference type="GO" id="GO:0008970">
    <property type="term" value="F:phospholipase A1 activity"/>
    <property type="evidence" value="ECO:0007669"/>
    <property type="project" value="TreeGrafter"/>
</dbReference>
<keyword evidence="5" id="KW-0012">Acyltransferase</keyword>
<evidence type="ECO:0000259" key="4">
    <source>
        <dbReference type="PROSITE" id="PS51934"/>
    </source>
</evidence>
<dbReference type="Pfam" id="PF04970">
    <property type="entry name" value="LRAT"/>
    <property type="match status" value="1"/>
</dbReference>
<evidence type="ECO:0000256" key="3">
    <source>
        <dbReference type="ARBA" id="ARBA00023098"/>
    </source>
</evidence>
<dbReference type="Proteomes" id="UP000198908">
    <property type="component" value="Unassembled WGS sequence"/>
</dbReference>
<dbReference type="GO" id="GO:0070292">
    <property type="term" value="P:N-acylphosphatidylethanolamine metabolic process"/>
    <property type="evidence" value="ECO:0007669"/>
    <property type="project" value="TreeGrafter"/>
</dbReference>
<evidence type="ECO:0000313" key="5">
    <source>
        <dbReference type="EMBL" id="SDC87775.1"/>
    </source>
</evidence>
<keyword evidence="1 5" id="KW-0808">Transferase</keyword>
<dbReference type="GO" id="GO:0005737">
    <property type="term" value="C:cytoplasm"/>
    <property type="evidence" value="ECO:0007669"/>
    <property type="project" value="TreeGrafter"/>
</dbReference>